<accession>A0A1B1Z944</accession>
<dbReference type="InterPro" id="IPR011330">
    <property type="entry name" value="Glyco_hydro/deAcase_b/a-brl"/>
</dbReference>
<name>A0A1B1Z944_9BACL</name>
<feature type="domain" description="NodB homology" evidence="1">
    <location>
        <begin position="44"/>
        <end position="189"/>
    </location>
</feature>
<organism evidence="2 3">
    <name type="scientific">Fictibacillus arsenicus</name>
    <dbReference type="NCBI Taxonomy" id="255247"/>
    <lineage>
        <taxon>Bacteria</taxon>
        <taxon>Bacillati</taxon>
        <taxon>Bacillota</taxon>
        <taxon>Bacilli</taxon>
        <taxon>Bacillales</taxon>
        <taxon>Fictibacillaceae</taxon>
        <taxon>Fictibacillus</taxon>
    </lineage>
</organism>
<sequence length="340" mass="40194">MNDVKSQKEGMLIISLDFELYWGMFDKVSLEEYRENLEGVYVAIPKILEIFKRYDIHATWAIVGFLFYDGLIDLKKSLPFEKPNYSNPENNSYIYINKNFENINMNNSLHFSRSLIEKIKKTPSQEIGSHTFSHFYCLEDGQNEFSFTKDIETTIQTFNENGLTCKSVVFPRNQINKEYLKICNNYGITSYRGTEPNFIYKAKNEIEKNNKLKRILRFLDSYLNLFGHNTFSLTNVTKNIPINVPSSRFLRPYSKSLKAFEKYKVNRIKKDMEYAARNGNAYHIWWHPHNFGKNVEENLNNLIEILDQFLYLKEKYNMKSANMSEVSQKVMEEIRIESGF</sequence>
<dbReference type="STRING" id="255247.ABE41_018275"/>
<reference evidence="2 3" key="1">
    <citation type="submission" date="2016-08" db="EMBL/GenBank/DDBJ databases">
        <title>Complete genome sequence of Fictibacillus arsenicus G25-54, a strain with toxicity to nematodes and a potential arsenic-resistance activity.</title>
        <authorList>
            <person name="Zheng Z."/>
        </authorList>
    </citation>
    <scope>NUCLEOTIDE SEQUENCE [LARGE SCALE GENOMIC DNA]</scope>
    <source>
        <strain evidence="2 3">G25-54</strain>
    </source>
</reference>
<dbReference type="SUPFAM" id="SSF88713">
    <property type="entry name" value="Glycoside hydrolase/deacetylase"/>
    <property type="match status" value="1"/>
</dbReference>
<gene>
    <name evidence="2" type="ORF">ABE41_018275</name>
</gene>
<evidence type="ECO:0000259" key="1">
    <source>
        <dbReference type="Pfam" id="PF01522"/>
    </source>
</evidence>
<dbReference type="AlphaFoldDB" id="A0A1B1Z944"/>
<dbReference type="EMBL" id="CP016761">
    <property type="protein sequence ID" value="ANX13963.1"/>
    <property type="molecule type" value="Genomic_DNA"/>
</dbReference>
<dbReference type="GO" id="GO:0005975">
    <property type="term" value="P:carbohydrate metabolic process"/>
    <property type="evidence" value="ECO:0007669"/>
    <property type="project" value="InterPro"/>
</dbReference>
<evidence type="ECO:0000313" key="3">
    <source>
        <dbReference type="Proteomes" id="UP000077412"/>
    </source>
</evidence>
<dbReference type="GO" id="GO:0016810">
    <property type="term" value="F:hydrolase activity, acting on carbon-nitrogen (but not peptide) bonds"/>
    <property type="evidence" value="ECO:0007669"/>
    <property type="project" value="InterPro"/>
</dbReference>
<keyword evidence="3" id="KW-1185">Reference proteome</keyword>
<dbReference type="Gene3D" id="3.20.20.370">
    <property type="entry name" value="Glycoside hydrolase/deacetylase"/>
    <property type="match status" value="1"/>
</dbReference>
<dbReference type="KEGG" id="far:ABE41_018275"/>
<evidence type="ECO:0000313" key="2">
    <source>
        <dbReference type="EMBL" id="ANX13963.1"/>
    </source>
</evidence>
<dbReference type="Proteomes" id="UP000077412">
    <property type="component" value="Chromosome"/>
</dbReference>
<dbReference type="Pfam" id="PF01522">
    <property type="entry name" value="Polysacc_deac_1"/>
    <property type="match status" value="1"/>
</dbReference>
<dbReference type="RefSeq" id="WP_066293489.1">
    <property type="nucleotide sequence ID" value="NZ_CP016761.1"/>
</dbReference>
<protein>
    <recommendedName>
        <fullName evidence="1">NodB homology domain-containing protein</fullName>
    </recommendedName>
</protein>
<dbReference type="CDD" id="cd10929">
    <property type="entry name" value="CE4_u5"/>
    <property type="match status" value="1"/>
</dbReference>
<dbReference type="InterPro" id="IPR002509">
    <property type="entry name" value="NODB_dom"/>
</dbReference>
<dbReference type="OrthoDB" id="7836272at2"/>
<proteinExistence type="predicted"/>